<keyword evidence="3" id="KW-1185">Reference proteome</keyword>
<reference evidence="2 3" key="1">
    <citation type="submission" date="2023-10" db="EMBL/GenBank/DDBJ databases">
        <authorList>
            <person name="Maclean D."/>
            <person name="Macfadyen A."/>
        </authorList>
    </citation>
    <scope>NUCLEOTIDE SEQUENCE [LARGE SCALE GENOMIC DNA]</scope>
</reference>
<dbReference type="EMBL" id="CAUYUE010000017">
    <property type="protein sequence ID" value="CAK0787649.1"/>
    <property type="molecule type" value="Genomic_DNA"/>
</dbReference>
<sequence>MPPSPAVPAFEKSRQSRVTAETQPPASTSSRTEGNYRGAVSGIKERTYRTVEEARDDAMRAAGWVSGMLYELKEKAAEEVLMAENTMVQDTERVTSLYRDYPASRYGHEPRSSRAQESSGGSLAEKAVAAAEALKARTEEAAERARESLMGAAGTARVGGQLAMGTSKGTVAAQQAQATAAEGGHTIEQTVAQDTERVTSLYREHQEAPQGPQQGAPQPSVQACTLALLCCSAICHDARPPFVCFGDQFSVYFPAAELTNKQTEVLIQVRTCSCAMSWPESASTTM</sequence>
<evidence type="ECO:0000313" key="3">
    <source>
        <dbReference type="Proteomes" id="UP001314263"/>
    </source>
</evidence>
<name>A0AAV1IJZ2_9CHLO</name>
<evidence type="ECO:0000256" key="1">
    <source>
        <dbReference type="SAM" id="MobiDB-lite"/>
    </source>
</evidence>
<feature type="region of interest" description="Disordered" evidence="1">
    <location>
        <begin position="1"/>
        <end position="41"/>
    </location>
</feature>
<feature type="region of interest" description="Disordered" evidence="1">
    <location>
        <begin position="103"/>
        <end position="122"/>
    </location>
</feature>
<proteinExistence type="predicted"/>
<organism evidence="2 3">
    <name type="scientific">Coccomyxa viridis</name>
    <dbReference type="NCBI Taxonomy" id="1274662"/>
    <lineage>
        <taxon>Eukaryota</taxon>
        <taxon>Viridiplantae</taxon>
        <taxon>Chlorophyta</taxon>
        <taxon>core chlorophytes</taxon>
        <taxon>Trebouxiophyceae</taxon>
        <taxon>Trebouxiophyceae incertae sedis</taxon>
        <taxon>Coccomyxaceae</taxon>
        <taxon>Coccomyxa</taxon>
    </lineage>
</organism>
<dbReference type="Proteomes" id="UP001314263">
    <property type="component" value="Unassembled WGS sequence"/>
</dbReference>
<protein>
    <submittedName>
        <fullName evidence="2">Uncharacterized protein</fullName>
    </submittedName>
</protein>
<dbReference type="AlphaFoldDB" id="A0AAV1IJZ2"/>
<comment type="caution">
    <text evidence="2">The sequence shown here is derived from an EMBL/GenBank/DDBJ whole genome shotgun (WGS) entry which is preliminary data.</text>
</comment>
<evidence type="ECO:0000313" key="2">
    <source>
        <dbReference type="EMBL" id="CAK0787649.1"/>
    </source>
</evidence>
<feature type="compositionally biased region" description="Polar residues" evidence="1">
    <location>
        <begin position="16"/>
        <end position="33"/>
    </location>
</feature>
<gene>
    <name evidence="2" type="ORF">CVIRNUC_010871</name>
</gene>
<accession>A0AAV1IJZ2</accession>